<feature type="domain" description="Prolow-density lipoprotein receptor-related protein 1-like beta-propeller" evidence="1">
    <location>
        <begin position="379"/>
        <end position="631"/>
    </location>
</feature>
<proteinExistence type="predicted"/>
<sequence length="683" mass="76871">MDKNGNRLFIVNEKPRKALHFADVSSGVVNYQNWTWETALDLIDSVSTDPAFSLTEISVANDNLVWISMPELSSGYFDFFRISYSAGTWSKNVQNFNYLPGDLNDSNKKITALSNIDRNGNIWIATRWSPTNINHNVIDIYKLNSNDPILAPERVTFAFPTTAAIDQLVTTYINNNEYLFVVTGEGLMTIDLASLTVLHYELENIEDAVKEVSIDYVNSRIWVAYNGLHNNGEGTCWKTFNNVRNQMATWSCFPDGALPLTYQHRGISHISADNKSSDATKSNIVWVGIKDGFTSDDVSYDGPAYCYYWRGYACARRSSQFANWPKYEVNDFYKIDTDSDSILISRRSGGLDLYYDVSILPTPTPTSIPSPTPQPLKIVFTSNRDGNLEIYTMNADASGQKRLTNNSIEDFEPEFSYDRLKIVFTSKRDGSYEIYTMNVDGTGEVRLTNNLAWDRNPSFSSDGTKIVFYSTRDGDGEIYVMNVDGTGQTKLTNNSAKDHLPSFSPDGKKILFVSQKDDPNGEIYVMNIDGTGEVRLANSGSIDTNPSFSPDGERIVFESNRDGDLEIFRMLKDGRNLTQLTKNTSPDYKPMYLPTGQKIFFISKRDANEEIYSMNTDSTAQTNLTKNSASDNSISFYPDGARFVFMSNRDGDEEIFRMLETGANLTQLTKNTSSDSNPKYPPR</sequence>
<dbReference type="AlphaFoldDB" id="A0A1F8B6X1"/>
<dbReference type="Gene3D" id="2.120.10.30">
    <property type="entry name" value="TolB, C-terminal domain"/>
    <property type="match status" value="3"/>
</dbReference>
<dbReference type="InterPro" id="IPR032485">
    <property type="entry name" value="LRP1-like_beta_prop"/>
</dbReference>
<gene>
    <name evidence="2" type="ORF">A2892_03880</name>
</gene>
<dbReference type="EMBL" id="MGHD01000014">
    <property type="protein sequence ID" value="OGM59794.1"/>
    <property type="molecule type" value="Genomic_DNA"/>
</dbReference>
<dbReference type="PANTHER" id="PTHR36842">
    <property type="entry name" value="PROTEIN TOLB HOMOLOG"/>
    <property type="match status" value="1"/>
</dbReference>
<protein>
    <recommendedName>
        <fullName evidence="1">Prolow-density lipoprotein receptor-related protein 1-like beta-propeller domain-containing protein</fullName>
    </recommendedName>
</protein>
<dbReference type="Pfam" id="PF16472">
    <property type="entry name" value="DUF5050"/>
    <property type="match status" value="1"/>
</dbReference>
<dbReference type="SUPFAM" id="SSF82171">
    <property type="entry name" value="DPP6 N-terminal domain-like"/>
    <property type="match status" value="2"/>
</dbReference>
<accession>A0A1F8B6X1</accession>
<organism evidence="2 3">
    <name type="scientific">Candidatus Woesebacteria bacterium RIFCSPLOWO2_01_FULL_39_10b</name>
    <dbReference type="NCBI Taxonomy" id="1802517"/>
    <lineage>
        <taxon>Bacteria</taxon>
        <taxon>Candidatus Woeseibacteriota</taxon>
    </lineage>
</organism>
<evidence type="ECO:0000313" key="2">
    <source>
        <dbReference type="EMBL" id="OGM59794.1"/>
    </source>
</evidence>
<dbReference type="Proteomes" id="UP000176404">
    <property type="component" value="Unassembled WGS sequence"/>
</dbReference>
<name>A0A1F8B6X1_9BACT</name>
<dbReference type="STRING" id="1802517.A2892_03880"/>
<dbReference type="InterPro" id="IPR011042">
    <property type="entry name" value="6-blade_b-propeller_TolB-like"/>
</dbReference>
<evidence type="ECO:0000259" key="1">
    <source>
        <dbReference type="Pfam" id="PF16472"/>
    </source>
</evidence>
<dbReference type="PANTHER" id="PTHR36842:SF1">
    <property type="entry name" value="PROTEIN TOLB"/>
    <property type="match status" value="1"/>
</dbReference>
<reference evidence="2 3" key="1">
    <citation type="journal article" date="2016" name="Nat. Commun.">
        <title>Thousands of microbial genomes shed light on interconnected biogeochemical processes in an aquifer system.</title>
        <authorList>
            <person name="Anantharaman K."/>
            <person name="Brown C.T."/>
            <person name="Hug L.A."/>
            <person name="Sharon I."/>
            <person name="Castelle C.J."/>
            <person name="Probst A.J."/>
            <person name="Thomas B.C."/>
            <person name="Singh A."/>
            <person name="Wilkins M.J."/>
            <person name="Karaoz U."/>
            <person name="Brodie E.L."/>
            <person name="Williams K.H."/>
            <person name="Hubbard S.S."/>
            <person name="Banfield J.F."/>
        </authorList>
    </citation>
    <scope>NUCLEOTIDE SEQUENCE [LARGE SCALE GENOMIC DNA]</scope>
</reference>
<evidence type="ECO:0000313" key="3">
    <source>
        <dbReference type="Proteomes" id="UP000176404"/>
    </source>
</evidence>
<comment type="caution">
    <text evidence="2">The sequence shown here is derived from an EMBL/GenBank/DDBJ whole genome shotgun (WGS) entry which is preliminary data.</text>
</comment>